<dbReference type="Proteomes" id="UP001524587">
    <property type="component" value="Unassembled WGS sequence"/>
</dbReference>
<feature type="transmembrane region" description="Helical" evidence="6">
    <location>
        <begin position="111"/>
        <end position="126"/>
    </location>
</feature>
<sequence>MPGRGLPNPITVLLGFVLLSMGSAGIGALLAWPSLLGWYASLRRPPGALPALGFPVCWAVLAVPVAVAAWRVWRSRRVPPRHRALVLWCWTLLIGLVWSVCFFVLHKTEPAIGFGLFSVLLSGLALRDFRAVDRTGCVLMAPSFVWVCYATWLTAGIAWLNPA</sequence>
<evidence type="ECO:0000256" key="1">
    <source>
        <dbReference type="ARBA" id="ARBA00004141"/>
    </source>
</evidence>
<evidence type="ECO:0000256" key="2">
    <source>
        <dbReference type="ARBA" id="ARBA00007524"/>
    </source>
</evidence>
<evidence type="ECO:0000256" key="4">
    <source>
        <dbReference type="ARBA" id="ARBA00022989"/>
    </source>
</evidence>
<evidence type="ECO:0000313" key="8">
    <source>
        <dbReference type="Proteomes" id="UP001524587"/>
    </source>
</evidence>
<organism evidence="7 8">
    <name type="scientific">Endosaccharibacter trunci</name>
    <dbReference type="NCBI Taxonomy" id="2812733"/>
    <lineage>
        <taxon>Bacteria</taxon>
        <taxon>Pseudomonadati</taxon>
        <taxon>Pseudomonadota</taxon>
        <taxon>Alphaproteobacteria</taxon>
        <taxon>Acetobacterales</taxon>
        <taxon>Acetobacteraceae</taxon>
        <taxon>Endosaccharibacter</taxon>
    </lineage>
</organism>
<feature type="transmembrane region" description="Helical" evidence="6">
    <location>
        <begin position="85"/>
        <end position="105"/>
    </location>
</feature>
<keyword evidence="8" id="KW-1185">Reference proteome</keyword>
<comment type="subcellular location">
    <subcellularLocation>
        <location evidence="1">Membrane</location>
        <topology evidence="1">Multi-pass membrane protein</topology>
    </subcellularLocation>
</comment>
<dbReference type="PANTHER" id="PTHR10057">
    <property type="entry name" value="PERIPHERAL-TYPE BENZODIAZEPINE RECEPTOR"/>
    <property type="match status" value="1"/>
</dbReference>
<feature type="transmembrane region" description="Helical" evidence="6">
    <location>
        <begin position="12"/>
        <end position="32"/>
    </location>
</feature>
<proteinExistence type="inferred from homology"/>
<dbReference type="Gene3D" id="1.20.1260.100">
    <property type="entry name" value="TspO/MBR protein"/>
    <property type="match status" value="1"/>
</dbReference>
<keyword evidence="4 6" id="KW-1133">Transmembrane helix</keyword>
<evidence type="ECO:0000256" key="6">
    <source>
        <dbReference type="SAM" id="Phobius"/>
    </source>
</evidence>
<dbReference type="Pfam" id="PF03073">
    <property type="entry name" value="TspO_MBR"/>
    <property type="match status" value="1"/>
</dbReference>
<feature type="transmembrane region" description="Helical" evidence="6">
    <location>
        <begin position="52"/>
        <end position="73"/>
    </location>
</feature>
<evidence type="ECO:0000313" key="7">
    <source>
        <dbReference type="EMBL" id="MCQ8277016.1"/>
    </source>
</evidence>
<dbReference type="InterPro" id="IPR038330">
    <property type="entry name" value="TspO/MBR-related_sf"/>
</dbReference>
<dbReference type="CDD" id="cd15904">
    <property type="entry name" value="TSPO_MBR"/>
    <property type="match status" value="1"/>
</dbReference>
<comment type="caution">
    <text evidence="7">The sequence shown here is derived from an EMBL/GenBank/DDBJ whole genome shotgun (WGS) entry which is preliminary data.</text>
</comment>
<protein>
    <submittedName>
        <fullName evidence="7">Tryptophan-rich sensory protein</fullName>
    </submittedName>
</protein>
<accession>A0ABT1W2D3</accession>
<name>A0ABT1W2D3_9PROT</name>
<dbReference type="InterPro" id="IPR004307">
    <property type="entry name" value="TspO_MBR"/>
</dbReference>
<evidence type="ECO:0000256" key="5">
    <source>
        <dbReference type="ARBA" id="ARBA00023136"/>
    </source>
</evidence>
<gene>
    <name evidence="7" type="ORF">NFI95_00940</name>
</gene>
<keyword evidence="3 6" id="KW-0812">Transmembrane</keyword>
<keyword evidence="5 6" id="KW-0472">Membrane</keyword>
<comment type="similarity">
    <text evidence="2">Belongs to the TspO/BZRP family.</text>
</comment>
<dbReference type="EMBL" id="JAMSKV010000001">
    <property type="protein sequence ID" value="MCQ8277016.1"/>
    <property type="molecule type" value="Genomic_DNA"/>
</dbReference>
<evidence type="ECO:0000256" key="3">
    <source>
        <dbReference type="ARBA" id="ARBA00022692"/>
    </source>
</evidence>
<reference evidence="7 8" key="1">
    <citation type="submission" date="2022-06" db="EMBL/GenBank/DDBJ databases">
        <title>Endosaccharibacter gen. nov., sp. nov., endophytic bacteria isolated from sugarcane.</title>
        <authorList>
            <person name="Pitiwittayakul N."/>
            <person name="Yukphan P."/>
            <person name="Charoenyingcharoen P."/>
            <person name="Tanasupawat S."/>
        </authorList>
    </citation>
    <scope>NUCLEOTIDE SEQUENCE [LARGE SCALE GENOMIC DNA]</scope>
    <source>
        <strain evidence="7 8">KSS8</strain>
    </source>
</reference>
<dbReference type="RefSeq" id="WP_422862457.1">
    <property type="nucleotide sequence ID" value="NZ_JAMSKV010000001.1"/>
</dbReference>
<dbReference type="PANTHER" id="PTHR10057:SF0">
    <property type="entry name" value="TRANSLOCATOR PROTEIN"/>
    <property type="match status" value="1"/>
</dbReference>
<feature type="transmembrane region" description="Helical" evidence="6">
    <location>
        <begin position="138"/>
        <end position="160"/>
    </location>
</feature>